<evidence type="ECO:0000313" key="2">
    <source>
        <dbReference type="Proteomes" id="UP000315711"/>
    </source>
</evidence>
<accession>A0A562QI79</accession>
<proteinExistence type="predicted"/>
<sequence length="39" mass="4835">MNIHVGEWRKMSAKERFELICQQAANNYKLWIRRIEKSR</sequence>
<keyword evidence="2" id="KW-1185">Reference proteome</keyword>
<gene>
    <name evidence="1" type="ORF">IQ10_02452</name>
</gene>
<dbReference type="Proteomes" id="UP000315711">
    <property type="component" value="Unassembled WGS sequence"/>
</dbReference>
<dbReference type="AlphaFoldDB" id="A0A562QI79"/>
<name>A0A562QI79_9BACI</name>
<comment type="caution">
    <text evidence="1">The sequence shown here is derived from an EMBL/GenBank/DDBJ whole genome shotgun (WGS) entry which is preliminary data.</text>
</comment>
<evidence type="ECO:0000313" key="1">
    <source>
        <dbReference type="EMBL" id="TWI55890.1"/>
    </source>
</evidence>
<dbReference type="EMBL" id="VLKZ01000006">
    <property type="protein sequence ID" value="TWI55890.1"/>
    <property type="molecule type" value="Genomic_DNA"/>
</dbReference>
<organism evidence="1 2">
    <name type="scientific">Halalkalibacter nanhaiisediminis</name>
    <dbReference type="NCBI Taxonomy" id="688079"/>
    <lineage>
        <taxon>Bacteria</taxon>
        <taxon>Bacillati</taxon>
        <taxon>Bacillota</taxon>
        <taxon>Bacilli</taxon>
        <taxon>Bacillales</taxon>
        <taxon>Bacillaceae</taxon>
        <taxon>Halalkalibacter</taxon>
    </lineage>
</organism>
<protein>
    <submittedName>
        <fullName evidence="1">Uncharacterized protein</fullName>
    </submittedName>
</protein>
<reference evidence="1 2" key="1">
    <citation type="journal article" date="2015" name="Stand. Genomic Sci.">
        <title>Genomic Encyclopedia of Bacterial and Archaeal Type Strains, Phase III: the genomes of soil and plant-associated and newly described type strains.</title>
        <authorList>
            <person name="Whitman W.B."/>
            <person name="Woyke T."/>
            <person name="Klenk H.P."/>
            <person name="Zhou Y."/>
            <person name="Lilburn T.G."/>
            <person name="Beck B.J."/>
            <person name="De Vos P."/>
            <person name="Vandamme P."/>
            <person name="Eisen J.A."/>
            <person name="Garrity G."/>
            <person name="Hugenholtz P."/>
            <person name="Kyrpides N.C."/>
        </authorList>
    </citation>
    <scope>NUCLEOTIDE SEQUENCE [LARGE SCALE GENOMIC DNA]</scope>
    <source>
        <strain evidence="1 2">CGMCC 1.10116</strain>
    </source>
</reference>